<proteinExistence type="inferred from homology"/>
<comment type="catalytic activity">
    <reaction evidence="9">
        <text>tRNA(Trp) + L-tryptophan + ATP = L-tryptophyl-tRNA(Trp) + AMP + diphosphate + H(+)</text>
        <dbReference type="Rhea" id="RHEA:24080"/>
        <dbReference type="Rhea" id="RHEA-COMP:9671"/>
        <dbReference type="Rhea" id="RHEA-COMP:9705"/>
        <dbReference type="ChEBI" id="CHEBI:15378"/>
        <dbReference type="ChEBI" id="CHEBI:30616"/>
        <dbReference type="ChEBI" id="CHEBI:33019"/>
        <dbReference type="ChEBI" id="CHEBI:57912"/>
        <dbReference type="ChEBI" id="CHEBI:78442"/>
        <dbReference type="ChEBI" id="CHEBI:78535"/>
        <dbReference type="ChEBI" id="CHEBI:456215"/>
        <dbReference type="EC" id="6.1.1.2"/>
    </reaction>
</comment>
<dbReference type="VEuPathDB" id="AmoebaDB:NF0013140"/>
<dbReference type="FunFam" id="1.10.240.10:FF:000007">
    <property type="entry name" value="Tryptophan--tRNA ligase"/>
    <property type="match status" value="1"/>
</dbReference>
<evidence type="ECO:0000256" key="3">
    <source>
        <dbReference type="ARBA" id="ARBA00022598"/>
    </source>
</evidence>
<keyword evidence="5 10" id="KW-0067">ATP-binding</keyword>
<dbReference type="PANTHER" id="PTHR10055:SF1">
    <property type="entry name" value="TRYPTOPHAN--TRNA LIGASE, CYTOPLASMIC"/>
    <property type="match status" value="1"/>
</dbReference>
<evidence type="ECO:0000256" key="4">
    <source>
        <dbReference type="ARBA" id="ARBA00022741"/>
    </source>
</evidence>
<dbReference type="PANTHER" id="PTHR10055">
    <property type="entry name" value="TRYPTOPHANYL-TRNA SYNTHETASE"/>
    <property type="match status" value="1"/>
</dbReference>
<keyword evidence="3 10" id="KW-0436">Ligase</keyword>
<keyword evidence="6 10" id="KW-0648">Protein biosynthesis</keyword>
<protein>
    <recommendedName>
        <fullName evidence="2">tryptophan--tRNA ligase</fullName>
        <ecNumber evidence="2">6.1.1.2</ecNumber>
    </recommendedName>
    <alternativeName>
        <fullName evidence="8">Tryptophanyl-tRNA synthetase</fullName>
    </alternativeName>
</protein>
<dbReference type="RefSeq" id="XP_044564611.1">
    <property type="nucleotide sequence ID" value="XM_044700816.1"/>
</dbReference>
<dbReference type="GO" id="GO:0004830">
    <property type="term" value="F:tryptophan-tRNA ligase activity"/>
    <property type="evidence" value="ECO:0007669"/>
    <property type="project" value="UniProtKB-EC"/>
</dbReference>
<dbReference type="VEuPathDB" id="AmoebaDB:FDP41_001051"/>
<accession>A0A6A5C1X0</accession>
<dbReference type="InterPro" id="IPR002306">
    <property type="entry name" value="Trp-tRNA-ligase"/>
</dbReference>
<evidence type="ECO:0000256" key="7">
    <source>
        <dbReference type="ARBA" id="ARBA00023146"/>
    </source>
</evidence>
<keyword evidence="12" id="KW-1185">Reference proteome</keyword>
<reference evidence="11 12" key="1">
    <citation type="journal article" date="2019" name="Sci. Rep.">
        <title>Nanopore sequencing improves the draft genome of the human pathogenic amoeba Naegleria fowleri.</title>
        <authorList>
            <person name="Liechti N."/>
            <person name="Schurch N."/>
            <person name="Bruggmann R."/>
            <person name="Wittwer M."/>
        </authorList>
    </citation>
    <scope>NUCLEOTIDE SEQUENCE [LARGE SCALE GENOMIC DNA]</scope>
    <source>
        <strain evidence="11 12">ATCC 30894</strain>
    </source>
</reference>
<dbReference type="GO" id="GO:0005737">
    <property type="term" value="C:cytoplasm"/>
    <property type="evidence" value="ECO:0007669"/>
    <property type="project" value="TreeGrafter"/>
</dbReference>
<keyword evidence="4 10" id="KW-0547">Nucleotide-binding</keyword>
<comment type="similarity">
    <text evidence="1 10">Belongs to the class-I aminoacyl-tRNA synthetase family.</text>
</comment>
<evidence type="ECO:0000256" key="5">
    <source>
        <dbReference type="ARBA" id="ARBA00022840"/>
    </source>
</evidence>
<evidence type="ECO:0000256" key="6">
    <source>
        <dbReference type="ARBA" id="ARBA00022917"/>
    </source>
</evidence>
<evidence type="ECO:0000256" key="10">
    <source>
        <dbReference type="RuleBase" id="RU363036"/>
    </source>
</evidence>
<organism evidence="11 12">
    <name type="scientific">Naegleria fowleri</name>
    <name type="common">Brain eating amoeba</name>
    <dbReference type="NCBI Taxonomy" id="5763"/>
    <lineage>
        <taxon>Eukaryota</taxon>
        <taxon>Discoba</taxon>
        <taxon>Heterolobosea</taxon>
        <taxon>Tetramitia</taxon>
        <taxon>Eutetramitia</taxon>
        <taxon>Vahlkampfiidae</taxon>
        <taxon>Naegleria</taxon>
    </lineage>
</organism>
<dbReference type="EC" id="6.1.1.2" evidence="2"/>
<dbReference type="NCBIfam" id="TIGR00233">
    <property type="entry name" value="trpS"/>
    <property type="match status" value="1"/>
</dbReference>
<dbReference type="GO" id="GO:0006436">
    <property type="term" value="P:tryptophanyl-tRNA aminoacylation"/>
    <property type="evidence" value="ECO:0007669"/>
    <property type="project" value="InterPro"/>
</dbReference>
<evidence type="ECO:0000256" key="9">
    <source>
        <dbReference type="ARBA" id="ARBA00049929"/>
    </source>
</evidence>
<dbReference type="GeneID" id="68108269"/>
<dbReference type="VEuPathDB" id="AmoebaDB:NfTy_049700"/>
<dbReference type="Proteomes" id="UP000444721">
    <property type="component" value="Unassembled WGS sequence"/>
</dbReference>
<evidence type="ECO:0000313" key="11">
    <source>
        <dbReference type="EMBL" id="KAF0979898.1"/>
    </source>
</evidence>
<dbReference type="OrthoDB" id="10261385at2759"/>
<keyword evidence="7 10" id="KW-0030">Aminoacyl-tRNA synthetase</keyword>
<evidence type="ECO:0000256" key="1">
    <source>
        <dbReference type="ARBA" id="ARBA00005594"/>
    </source>
</evidence>
<dbReference type="Gene3D" id="3.40.50.620">
    <property type="entry name" value="HUPs"/>
    <property type="match status" value="1"/>
</dbReference>
<name>A0A6A5C1X0_NAEFO</name>
<evidence type="ECO:0000256" key="2">
    <source>
        <dbReference type="ARBA" id="ARBA00013161"/>
    </source>
</evidence>
<dbReference type="SUPFAM" id="SSF52374">
    <property type="entry name" value="Nucleotidylyl transferase"/>
    <property type="match status" value="1"/>
</dbReference>
<dbReference type="InterPro" id="IPR002305">
    <property type="entry name" value="aa-tRNA-synth_Ic"/>
</dbReference>
<dbReference type="EMBL" id="VFQX01000022">
    <property type="protein sequence ID" value="KAF0979898.1"/>
    <property type="molecule type" value="Genomic_DNA"/>
</dbReference>
<sequence length="242" mass="27523">MRYLYKTVVQIEKSVTTSQVKGVFGFNDSDNIGKMSFPAIQAAPSFHLSFPHIFPEPQNFKDNIENKSTLQQGHNHRIMCLILCAIDQDTYFRLTRDVAPKLGFPKPVLVHGKFLPSLQGAKTKMSSSDKSSAIFLTDSPSMIASKILSAFSGGGSSKELHIKYGANLKIDVPFKFLEFFLEDDQQLEQIREQYSQGRMMTTQVKKLTASVVSKLIQEHQERRAQITEYELKEFMSIRKLDF</sequence>
<gene>
    <name evidence="11" type="ORF">FDP41_001051</name>
</gene>
<dbReference type="Pfam" id="PF00579">
    <property type="entry name" value="tRNA-synt_1b"/>
    <property type="match status" value="1"/>
</dbReference>
<evidence type="ECO:0000313" key="12">
    <source>
        <dbReference type="Proteomes" id="UP000444721"/>
    </source>
</evidence>
<evidence type="ECO:0000256" key="8">
    <source>
        <dbReference type="ARBA" id="ARBA00030268"/>
    </source>
</evidence>
<dbReference type="Gene3D" id="1.10.240.10">
    <property type="entry name" value="Tyrosyl-Transfer RNA Synthetase"/>
    <property type="match status" value="1"/>
</dbReference>
<dbReference type="PRINTS" id="PR01039">
    <property type="entry name" value="TRNASYNTHTRP"/>
</dbReference>
<dbReference type="AlphaFoldDB" id="A0A6A5C1X0"/>
<dbReference type="GO" id="GO:0005524">
    <property type="term" value="F:ATP binding"/>
    <property type="evidence" value="ECO:0007669"/>
    <property type="project" value="UniProtKB-KW"/>
</dbReference>
<dbReference type="InterPro" id="IPR014729">
    <property type="entry name" value="Rossmann-like_a/b/a_fold"/>
</dbReference>
<comment type="caution">
    <text evidence="11">The sequence shown here is derived from an EMBL/GenBank/DDBJ whole genome shotgun (WGS) entry which is preliminary data.</text>
</comment>